<dbReference type="PROSITE" id="PS00101">
    <property type="entry name" value="HEXAPEP_TRANSFERASES"/>
    <property type="match status" value="1"/>
</dbReference>
<evidence type="ECO:0000256" key="3">
    <source>
        <dbReference type="ARBA" id="ARBA00022737"/>
    </source>
</evidence>
<evidence type="ECO:0000256" key="4">
    <source>
        <dbReference type="ARBA" id="ARBA00023315"/>
    </source>
</evidence>
<keyword evidence="4 5" id="KW-0012">Acyltransferase</keyword>
<dbReference type="GO" id="GO:0016746">
    <property type="term" value="F:acyltransferase activity"/>
    <property type="evidence" value="ECO:0007669"/>
    <property type="project" value="UniProtKB-KW"/>
</dbReference>
<keyword evidence="6" id="KW-1185">Reference proteome</keyword>
<evidence type="ECO:0000313" key="5">
    <source>
        <dbReference type="EMBL" id="TYC51816.1"/>
    </source>
</evidence>
<dbReference type="OrthoDB" id="8612290at2"/>
<dbReference type="PANTHER" id="PTHR43300:SF11">
    <property type="entry name" value="ACETYLTRANSFERASE RV3034C-RELATED"/>
    <property type="match status" value="1"/>
</dbReference>
<protein>
    <submittedName>
        <fullName evidence="5">Acyltransferase</fullName>
    </submittedName>
</protein>
<dbReference type="AlphaFoldDB" id="A0A6C2CDN8"/>
<comment type="caution">
    <text evidence="5">The sequence shown here is derived from an EMBL/GenBank/DDBJ whole genome shotgun (WGS) entry which is preliminary data.</text>
</comment>
<dbReference type="SUPFAM" id="SSF51161">
    <property type="entry name" value="Trimeric LpxA-like enzymes"/>
    <property type="match status" value="1"/>
</dbReference>
<dbReference type="EMBL" id="SDKK01000037">
    <property type="protein sequence ID" value="TYC51816.1"/>
    <property type="molecule type" value="Genomic_DNA"/>
</dbReference>
<dbReference type="Proteomes" id="UP000389128">
    <property type="component" value="Unassembled WGS sequence"/>
</dbReference>
<sequence>MKRVAGFVKYLFLRVSLGKVRYLRYLGAQIGDGCEVITPIINFGSEPWLVKIGNGVTVTHGVKFVTHDASTRLFRNKYSEMNSRFGNKFGPISIGSNVFIGVNAIVLPGVSIGDNVVVGAGSLVNKDVKSGTVVAGVPAKEVCSIAEYEEKCVRNLILVKAETSIELRRELTERFWGRSL</sequence>
<keyword evidence="2 5" id="KW-0808">Transferase</keyword>
<name>A0A6C2CDN8_9RHOO</name>
<dbReference type="Pfam" id="PF14602">
    <property type="entry name" value="Hexapep_2"/>
    <property type="match status" value="1"/>
</dbReference>
<organism evidence="5 6">
    <name type="scientific">Zoogloea oleivorans</name>
    <dbReference type="NCBI Taxonomy" id="1552750"/>
    <lineage>
        <taxon>Bacteria</taxon>
        <taxon>Pseudomonadati</taxon>
        <taxon>Pseudomonadota</taxon>
        <taxon>Betaproteobacteria</taxon>
        <taxon>Rhodocyclales</taxon>
        <taxon>Zoogloeaceae</taxon>
        <taxon>Zoogloea</taxon>
    </lineage>
</organism>
<dbReference type="CDD" id="cd04647">
    <property type="entry name" value="LbH_MAT_like"/>
    <property type="match status" value="1"/>
</dbReference>
<dbReference type="InterPro" id="IPR018357">
    <property type="entry name" value="Hexapep_transf_CS"/>
</dbReference>
<dbReference type="InterPro" id="IPR050179">
    <property type="entry name" value="Trans_hexapeptide_repeat"/>
</dbReference>
<proteinExistence type="inferred from homology"/>
<dbReference type="InterPro" id="IPR011004">
    <property type="entry name" value="Trimer_LpxA-like_sf"/>
</dbReference>
<accession>A0A6C2CDN8</accession>
<keyword evidence="3" id="KW-0677">Repeat</keyword>
<gene>
    <name evidence="5" type="ORF">ETQ85_23650</name>
</gene>
<dbReference type="PANTHER" id="PTHR43300">
    <property type="entry name" value="ACETYLTRANSFERASE"/>
    <property type="match status" value="1"/>
</dbReference>
<dbReference type="InterPro" id="IPR001451">
    <property type="entry name" value="Hexapep"/>
</dbReference>
<evidence type="ECO:0000256" key="2">
    <source>
        <dbReference type="ARBA" id="ARBA00022679"/>
    </source>
</evidence>
<evidence type="ECO:0000256" key="1">
    <source>
        <dbReference type="ARBA" id="ARBA00007274"/>
    </source>
</evidence>
<reference evidence="5 6" key="1">
    <citation type="submission" date="2019-01" db="EMBL/GenBank/DDBJ databases">
        <title>Zoogloea oleivorans genome sequencing and assembly.</title>
        <authorList>
            <person name="Tancsics A."/>
            <person name="Farkas M."/>
            <person name="Kriszt B."/>
            <person name="Maroti G."/>
            <person name="Horvath B."/>
        </authorList>
    </citation>
    <scope>NUCLEOTIDE SEQUENCE [LARGE SCALE GENOMIC DNA]</scope>
    <source>
        <strain evidence="5 6">Buc</strain>
    </source>
</reference>
<dbReference type="Gene3D" id="2.160.10.10">
    <property type="entry name" value="Hexapeptide repeat proteins"/>
    <property type="match status" value="1"/>
</dbReference>
<dbReference type="RefSeq" id="WP_148581512.1">
    <property type="nucleotide sequence ID" value="NZ_SDKK01000037.1"/>
</dbReference>
<evidence type="ECO:0000313" key="6">
    <source>
        <dbReference type="Proteomes" id="UP000389128"/>
    </source>
</evidence>
<comment type="similarity">
    <text evidence="1">Belongs to the transferase hexapeptide repeat family.</text>
</comment>